<keyword evidence="3 7" id="KW-0812">Transmembrane</keyword>
<feature type="transmembrane region" description="Helical" evidence="7">
    <location>
        <begin position="355"/>
        <end position="373"/>
    </location>
</feature>
<evidence type="ECO:0000256" key="2">
    <source>
        <dbReference type="ARBA" id="ARBA00022448"/>
    </source>
</evidence>
<dbReference type="SUPFAM" id="SSF103473">
    <property type="entry name" value="MFS general substrate transporter"/>
    <property type="match status" value="1"/>
</dbReference>
<feature type="transmembrane region" description="Helical" evidence="7">
    <location>
        <begin position="481"/>
        <end position="504"/>
    </location>
</feature>
<feature type="region of interest" description="Disordered" evidence="6">
    <location>
        <begin position="513"/>
        <end position="544"/>
    </location>
</feature>
<feature type="compositionally biased region" description="Acidic residues" evidence="6">
    <location>
        <begin position="519"/>
        <end position="530"/>
    </location>
</feature>
<comment type="caution">
    <text evidence="9">The sequence shown here is derived from an EMBL/GenBank/DDBJ whole genome shotgun (WGS) entry which is preliminary data.</text>
</comment>
<dbReference type="InterPro" id="IPR020846">
    <property type="entry name" value="MFS_dom"/>
</dbReference>
<feature type="transmembrane region" description="Helical" evidence="7">
    <location>
        <begin position="182"/>
        <end position="204"/>
    </location>
</feature>
<evidence type="ECO:0000259" key="8">
    <source>
        <dbReference type="PROSITE" id="PS50850"/>
    </source>
</evidence>
<feature type="transmembrane region" description="Helical" evidence="7">
    <location>
        <begin position="448"/>
        <end position="469"/>
    </location>
</feature>
<proteinExistence type="predicted"/>
<feature type="transmembrane region" description="Helical" evidence="7">
    <location>
        <begin position="216"/>
        <end position="238"/>
    </location>
</feature>
<dbReference type="PANTHER" id="PTHR43791:SF43">
    <property type="entry name" value="MAJOR FACILITATOR SUPERFAMILY (MFS) PROFILE DOMAIN-CONTAINING PROTEIN"/>
    <property type="match status" value="1"/>
</dbReference>
<feature type="domain" description="Major facilitator superfamily (MFS) profile" evidence="8">
    <location>
        <begin position="56"/>
        <end position="505"/>
    </location>
</feature>
<keyword evidence="5 7" id="KW-0472">Membrane</keyword>
<evidence type="ECO:0000256" key="3">
    <source>
        <dbReference type="ARBA" id="ARBA00022692"/>
    </source>
</evidence>
<keyword evidence="10" id="KW-1185">Reference proteome</keyword>
<accession>A0ABR4JGG1</accession>
<protein>
    <submittedName>
        <fullName evidence="9">Major facilitator superfamily domain-containing protein</fullName>
    </submittedName>
</protein>
<dbReference type="Gene3D" id="1.20.1250.20">
    <property type="entry name" value="MFS general substrate transporter like domains"/>
    <property type="match status" value="2"/>
</dbReference>
<dbReference type="EMBL" id="JBFXLU010000137">
    <property type="protein sequence ID" value="KAL2839124.1"/>
    <property type="molecule type" value="Genomic_DNA"/>
</dbReference>
<evidence type="ECO:0000256" key="1">
    <source>
        <dbReference type="ARBA" id="ARBA00004141"/>
    </source>
</evidence>
<evidence type="ECO:0000256" key="7">
    <source>
        <dbReference type="SAM" id="Phobius"/>
    </source>
</evidence>
<name>A0ABR4JGG1_9EURO</name>
<keyword evidence="4 7" id="KW-1133">Transmembrane helix</keyword>
<evidence type="ECO:0000313" key="9">
    <source>
        <dbReference type="EMBL" id="KAL2839124.1"/>
    </source>
</evidence>
<sequence length="544" mass="61263">MDTKTPTETHVAALATDINSPPEPKTRWERIEAVIWDGGYRSKEEKKLVRTLDIFIMSWATYGYFIRLLDSGNITNAYVSGMKEDLNFQGNQYNLLTTFFTCGYLIGQIPSQFLLTRVRPSYYIPTVELLWSIVTFCFASVKNVKAVFALRFIIGMLESPFAVGVLTIMGSWYTPRELSKRIAIFYSASYAASMFSGYLQAGIYKGLDGRHGLPGWRWLFIFCGVISIPAALYGFFAVPDNPYNCKARWLSADKLAHAKARMEEIDRRRPVKLTLKKVKRIFSRWPMYSMIAALIFHCIATQPLNYFAVWLKSLDRFTVYQINLFPTAAQACGLVTTLLYSWLSDGLGGKRWQLLTVPAIINLIGMIILAVGPNYGATFLGYMLNAASWGYWPILYVRTKIPHPQTISSVMTLVSLCLMVDWKDANIGLVGNQAWASEFCHKDAEERAIVIGVAQTVGQAFIAWVPVVILDTSKYAPKFTMGYSIMCGVSVLEFAMIFVLRYLVNREKERDAAAAATAGEDEEGKEEQEDKDLPRAPAHNGEKD</sequence>
<dbReference type="PANTHER" id="PTHR43791">
    <property type="entry name" value="PERMEASE-RELATED"/>
    <property type="match status" value="1"/>
</dbReference>
<dbReference type="InterPro" id="IPR011701">
    <property type="entry name" value="MFS"/>
</dbReference>
<evidence type="ECO:0000256" key="4">
    <source>
        <dbReference type="ARBA" id="ARBA00022989"/>
    </source>
</evidence>
<evidence type="ECO:0000256" key="5">
    <source>
        <dbReference type="ARBA" id="ARBA00023136"/>
    </source>
</evidence>
<comment type="subcellular location">
    <subcellularLocation>
        <location evidence="1">Membrane</location>
        <topology evidence="1">Multi-pass membrane protein</topology>
    </subcellularLocation>
</comment>
<keyword evidence="2" id="KW-0813">Transport</keyword>
<feature type="transmembrane region" description="Helical" evidence="7">
    <location>
        <begin position="324"/>
        <end position="343"/>
    </location>
</feature>
<evidence type="ECO:0000313" key="10">
    <source>
        <dbReference type="Proteomes" id="UP001610446"/>
    </source>
</evidence>
<evidence type="ECO:0000256" key="6">
    <source>
        <dbReference type="SAM" id="MobiDB-lite"/>
    </source>
</evidence>
<dbReference type="Proteomes" id="UP001610446">
    <property type="component" value="Unassembled WGS sequence"/>
</dbReference>
<dbReference type="Pfam" id="PF07690">
    <property type="entry name" value="MFS_1"/>
    <property type="match status" value="1"/>
</dbReference>
<gene>
    <name evidence="9" type="ORF">BJY01DRAFT_250664</name>
</gene>
<dbReference type="InterPro" id="IPR036259">
    <property type="entry name" value="MFS_trans_sf"/>
</dbReference>
<dbReference type="PROSITE" id="PS50850">
    <property type="entry name" value="MFS"/>
    <property type="match status" value="1"/>
</dbReference>
<reference evidence="9 10" key="1">
    <citation type="submission" date="2024-07" db="EMBL/GenBank/DDBJ databases">
        <title>Section-level genome sequencing and comparative genomics of Aspergillus sections Usti and Cavernicolus.</title>
        <authorList>
            <consortium name="Lawrence Berkeley National Laboratory"/>
            <person name="Nybo J.L."/>
            <person name="Vesth T.C."/>
            <person name="Theobald S."/>
            <person name="Frisvad J.C."/>
            <person name="Larsen T.O."/>
            <person name="Kjaerboelling I."/>
            <person name="Rothschild-Mancinelli K."/>
            <person name="Lyhne E.K."/>
            <person name="Kogle M.E."/>
            <person name="Barry K."/>
            <person name="Clum A."/>
            <person name="Na H."/>
            <person name="Ledsgaard L."/>
            <person name="Lin J."/>
            <person name="Lipzen A."/>
            <person name="Kuo A."/>
            <person name="Riley R."/>
            <person name="Mondo S."/>
            <person name="Labutti K."/>
            <person name="Haridas S."/>
            <person name="Pangalinan J."/>
            <person name="Salamov A.A."/>
            <person name="Simmons B.A."/>
            <person name="Magnuson J.K."/>
            <person name="Chen J."/>
            <person name="Drula E."/>
            <person name="Henrissat B."/>
            <person name="Wiebenga A."/>
            <person name="Lubbers R.J."/>
            <person name="Gomes A.C."/>
            <person name="Makela M.R."/>
            <person name="Stajich J."/>
            <person name="Grigoriev I.V."/>
            <person name="Mortensen U.H."/>
            <person name="De Vries R.P."/>
            <person name="Baker S.E."/>
            <person name="Andersen M.R."/>
        </authorList>
    </citation>
    <scope>NUCLEOTIDE SEQUENCE [LARGE SCALE GENOMIC DNA]</scope>
    <source>
        <strain evidence="9 10">CBS 123904</strain>
    </source>
</reference>
<organism evidence="9 10">
    <name type="scientific">Aspergillus pseudoustus</name>
    <dbReference type="NCBI Taxonomy" id="1810923"/>
    <lineage>
        <taxon>Eukaryota</taxon>
        <taxon>Fungi</taxon>
        <taxon>Dikarya</taxon>
        <taxon>Ascomycota</taxon>
        <taxon>Pezizomycotina</taxon>
        <taxon>Eurotiomycetes</taxon>
        <taxon>Eurotiomycetidae</taxon>
        <taxon>Eurotiales</taxon>
        <taxon>Aspergillaceae</taxon>
        <taxon>Aspergillus</taxon>
        <taxon>Aspergillus subgen. Nidulantes</taxon>
    </lineage>
</organism>
<feature type="transmembrane region" description="Helical" evidence="7">
    <location>
        <begin position="285"/>
        <end position="304"/>
    </location>
</feature>
<feature type="transmembrane region" description="Helical" evidence="7">
    <location>
        <begin position="147"/>
        <end position="170"/>
    </location>
</feature>